<gene>
    <name evidence="1" type="ordered locus">CV_0128</name>
</gene>
<dbReference type="HOGENOM" id="CLU_3005836_0_0_4"/>
<dbReference type="KEGG" id="cvi:CV_0128"/>
<reference evidence="1 2" key="1">
    <citation type="journal article" date="2003" name="Proc. Natl. Acad. Sci. U.S.A.">
        <title>The complete genome sequence of Chromobacterium violaceum reveals remarkable and exploitable bacterial adaptability.</title>
        <authorList>
            <person name="Vasconcelos A.T.R."/>
            <person name="de Almeida D.F."/>
            <person name="Almeida F.C."/>
            <person name="de Almeida L.G.P."/>
            <person name="de Almeida R."/>
            <person name="Goncalves J.A.A."/>
            <person name="Andrade E.M."/>
            <person name="Antonio R.V."/>
            <person name="Araripe J."/>
            <person name="de Araujo M.F.F."/>
            <person name="Filho S.A."/>
            <person name="Azevedo V."/>
            <person name="Batista A.J."/>
            <person name="Bataus L.A.M."/>
            <person name="Batista J.S."/>
            <person name="Belo A."/>
            <person name="vander Berg C."/>
            <person name="Blamey J."/>
            <person name="Bogo M."/>
            <person name="Bonato S."/>
            <person name="Bordignon J."/>
            <person name="Brito C.A."/>
            <person name="Brocchi M."/>
            <person name="Burity H.A."/>
            <person name="Camargo A.A."/>
            <person name="Cardoso D.D.P."/>
            <person name="Carneiro N.P."/>
            <person name="Carraro D.M."/>
            <person name="Carvalho C.M.B."/>
            <person name="Cascardo J.C.M."/>
            <person name="Cavada B.S."/>
            <person name="Chueire L.M.O."/>
            <person name="Pasa T.B.C."/>
            <person name="Duran N."/>
            <person name="Fagundes N."/>
            <person name="Falcao C.L."/>
            <person name="Fantinatti F."/>
            <person name="Farias I.P."/>
            <person name="Felipe M.S.S."/>
            <person name="Ferrari L.P."/>
            <person name="Ferro J.A."/>
            <person name="Ferro M.I.T."/>
            <person name="Franco G.R."/>
            <person name="Freitas N.S.A."/>
            <person name="Furlan L.R."/>
            <person name="Gazzinelli R.T."/>
            <person name="Gomes E.A."/>
            <person name="Goncalves P.R."/>
            <person name="Grangeiro T.B."/>
            <person name="Grattapaglia D."/>
            <person name="Grisard E.C."/>
            <person name="Guimaraes C.T."/>
            <person name="Hanna E.S."/>
            <person name="Hungria M."/>
            <person name="Jardim S.N."/>
            <person name="Laurino J."/>
            <person name="Leoi L.C.T."/>
            <person name="Fassarella L."/>
            <person name="Lima A."/>
            <person name="Loureiro M.F."/>
            <person name="Lyra M.C.P."/>
            <person name="Macedo M."/>
            <person name="Madeira H.M.F."/>
            <person name="Manfio G.P."/>
            <person name="Maranhao A.Q."/>
            <person name="Martins W.S."/>
            <person name="di Mauro S.M.Z."/>
            <person name="de Medeiros S.R.B."/>
            <person name="Meissner R.D.V."/>
            <person name="Menck C.F.M."/>
            <person name="Moreira M.A.M."/>
            <person name="Nascimento F.F."/>
            <person name="Nicolas M.F."/>
            <person name="Oliveira J.G."/>
            <person name="Oliveira S.C."/>
            <person name="Paixao R.F.C."/>
            <person name="Parente J.A."/>
            <person name="Pedrosa F.O."/>
            <person name="Pena S.J.D."/>
            <person name="Perreira J.O."/>
            <person name="Perreira M."/>
            <person name="Pinto L.S.R.C."/>
            <person name="Pinto L.S."/>
            <person name="Porto J.I.R."/>
            <person name="Potrich D.P."/>
            <person name="Neto C.E.R."/>
            <person name="Reis A.M.M."/>
            <person name="Rigo L.U."/>
            <person name="Rondinelli E."/>
            <person name="dos Santos E.B.P."/>
            <person name="Santos F.R."/>
            <person name="Schneider M.P.C."/>
            <person name="Seuanez H.N."/>
            <person name="Silva A.M.R."/>
            <person name="da Silva A.L.C."/>
            <person name="Silva D.W."/>
            <person name="Silva R."/>
            <person name="Simoes I.C."/>
            <person name="Simon D."/>
            <person name="Soares C.M.A."/>
            <person name="Soares R.B.A."/>
            <person name="Souza E.M."/>
            <person name="Souza K.R.L."/>
            <person name="Souza R.C."/>
            <person name="Steffens M.B.R."/>
            <person name="Steindel M."/>
            <person name="Teixeira S.R."/>
            <person name="Urmenyi T."/>
            <person name="Vettore A."/>
            <person name="Wassem R."/>
            <person name="Zaha A."/>
            <person name="Simpson A.J.G."/>
        </authorList>
    </citation>
    <scope>NUCLEOTIDE SEQUENCE [LARGE SCALE GENOMIC DNA]</scope>
    <source>
        <strain evidence="2">ATCC 12472 / DSM 30191 / JCM 1249 / NBRC 12614 / NCIMB 9131 / NCTC 9757</strain>
    </source>
</reference>
<dbReference type="Proteomes" id="UP000001424">
    <property type="component" value="Chromosome"/>
</dbReference>
<evidence type="ECO:0000313" key="2">
    <source>
        <dbReference type="Proteomes" id="UP000001424"/>
    </source>
</evidence>
<organism evidence="1 2">
    <name type="scientific">Chromobacterium violaceum (strain ATCC 12472 / DSM 30191 / JCM 1249 / CCUG 213 / NBRC 12614 / NCIMB 9131 / NCTC 9757 / MK)</name>
    <dbReference type="NCBI Taxonomy" id="243365"/>
    <lineage>
        <taxon>Bacteria</taxon>
        <taxon>Pseudomonadati</taxon>
        <taxon>Pseudomonadota</taxon>
        <taxon>Betaproteobacteria</taxon>
        <taxon>Neisseriales</taxon>
        <taxon>Chromobacteriaceae</taxon>
        <taxon>Chromobacterium</taxon>
    </lineage>
</organism>
<name>Q7P1T5_CHRVO</name>
<protein>
    <submittedName>
        <fullName evidence="1">Uncharacterized protein</fullName>
    </submittedName>
</protein>
<proteinExistence type="predicted"/>
<dbReference type="EMBL" id="AE016825">
    <property type="protein sequence ID" value="AAQ57807.1"/>
    <property type="molecule type" value="Genomic_DNA"/>
</dbReference>
<keyword evidence="2" id="KW-1185">Reference proteome</keyword>
<accession>Q7P1T5</accession>
<sequence>MSKQPKIGLQQALDNASKNVNNWPAWKKDIVNGKHVNTTSSVQRFAPSSANSSKKY</sequence>
<dbReference type="AlphaFoldDB" id="Q7P1T5"/>
<evidence type="ECO:0000313" key="1">
    <source>
        <dbReference type="EMBL" id="AAQ57807.1"/>
    </source>
</evidence>